<protein>
    <submittedName>
        <fullName evidence="1">Coenzyme A transferase</fullName>
    </submittedName>
</protein>
<dbReference type="AlphaFoldDB" id="A0A6J4H7U2"/>
<proteinExistence type="predicted"/>
<reference evidence="1" key="1">
    <citation type="submission" date="2020-02" db="EMBL/GenBank/DDBJ databases">
        <authorList>
            <person name="Meier V. D."/>
        </authorList>
    </citation>
    <scope>NUCLEOTIDE SEQUENCE</scope>
    <source>
        <strain evidence="1">AVDCRST_MAG04</strain>
    </source>
</reference>
<dbReference type="EMBL" id="CADCTL010000032">
    <property type="protein sequence ID" value="CAA9217330.1"/>
    <property type="molecule type" value="Genomic_DNA"/>
</dbReference>
<dbReference type="SMART" id="SM00882">
    <property type="entry name" value="CoA_trans"/>
    <property type="match status" value="2"/>
</dbReference>
<dbReference type="InterPro" id="IPR004165">
    <property type="entry name" value="CoA_trans_fam_I"/>
</dbReference>
<dbReference type="GO" id="GO:0008410">
    <property type="term" value="F:CoA-transferase activity"/>
    <property type="evidence" value="ECO:0007669"/>
    <property type="project" value="InterPro"/>
</dbReference>
<evidence type="ECO:0000313" key="1">
    <source>
        <dbReference type="EMBL" id="CAA9217330.1"/>
    </source>
</evidence>
<dbReference type="PANTHER" id="PTHR43293:SF1">
    <property type="entry name" value="ACETATE COA-TRANSFERASE YDIF"/>
    <property type="match status" value="1"/>
</dbReference>
<dbReference type="PANTHER" id="PTHR43293">
    <property type="entry name" value="ACETATE COA-TRANSFERASE YDIF"/>
    <property type="match status" value="1"/>
</dbReference>
<dbReference type="Pfam" id="PF01144">
    <property type="entry name" value="CoA_trans"/>
    <property type="match status" value="1"/>
</dbReference>
<accession>A0A6J4H7U2</accession>
<organism evidence="1">
    <name type="scientific">uncultured Acetobacteraceae bacterium</name>
    <dbReference type="NCBI Taxonomy" id="169975"/>
    <lineage>
        <taxon>Bacteria</taxon>
        <taxon>Pseudomonadati</taxon>
        <taxon>Pseudomonadota</taxon>
        <taxon>Alphaproteobacteria</taxon>
        <taxon>Acetobacterales</taxon>
        <taxon>Acetobacteraceae</taxon>
        <taxon>environmental samples</taxon>
    </lineage>
</organism>
<keyword evidence="1" id="KW-0808">Transferase</keyword>
<sequence>MAGQSGHPLLGGGQITRRDKIVSAGEAVRLVRDGATVATGGFVGIGFAEAIAAELERRFREHGRPRELTLIYAAGQGDGKERGLNHLGHEGMVRRVIGGHWGLCPKLQRLALENKIEAYNLPQGVISHLFRDIAAGKPGTVTRVGLDTFVDPRHGGGKINARTTEDLVETITLRGEEHLFYRALPIDVAILRGTTADPDGNITMEREALVLEALAIATAARNSGGVVIVQVERLAEAGSLHSRLVRIPGALVDCVVVAGPEEHWQTFATPYNPAFSGETRVPMRSLPPMEMGPRKVIARRAAFELRPNSVVNLGIGMPEGVASVANEERMLEYLTLTTEPGTVGGLPAGGLDFGAASNVQALVDQPAQFDFYDGGGLDAAFLGMAQVDREGNVNVSKFGPRLAGAGGFINISQNAKKVVFLGTFAARGDPKFVERVEHRTFSGRLSARRGQPVLYVTDRCVFRLTPEGLELTEVAPGLDVERDVLAPMAFRPLVPKEPAPMDPRIFAAGPMHYREEWLSLPLEARLFYDPAEGVFFINFEGFGIRRREDIERVREAVEERLAPLGRKVPAIVNYDHFTIVPELLDAYTEMVGDLVRRFYAGVTRYTTSAFLHMKLGDALRRRDVAPHIYEGREEAEGRLRALAGGETGGE</sequence>
<gene>
    <name evidence="1" type="ORF">AVDCRST_MAG04-450</name>
</gene>
<dbReference type="SUPFAM" id="SSF100950">
    <property type="entry name" value="NagB/RpiA/CoA transferase-like"/>
    <property type="match status" value="2"/>
</dbReference>
<name>A0A6J4H7U2_9PROT</name>
<dbReference type="InterPro" id="IPR037171">
    <property type="entry name" value="NagB/RpiA_transferase-like"/>
</dbReference>
<dbReference type="Gene3D" id="3.40.1080.10">
    <property type="entry name" value="Glutaconate Coenzyme A-transferase"/>
    <property type="match status" value="2"/>
</dbReference>